<evidence type="ECO:0000256" key="1">
    <source>
        <dbReference type="ARBA" id="ARBA00022614"/>
    </source>
</evidence>
<name>A0ABD3TWH9_SINWO</name>
<organism evidence="4 5">
    <name type="scientific">Sinanodonta woodiana</name>
    <name type="common">Chinese pond mussel</name>
    <name type="synonym">Anodonta woodiana</name>
    <dbReference type="NCBI Taxonomy" id="1069815"/>
    <lineage>
        <taxon>Eukaryota</taxon>
        <taxon>Metazoa</taxon>
        <taxon>Spiralia</taxon>
        <taxon>Lophotrochozoa</taxon>
        <taxon>Mollusca</taxon>
        <taxon>Bivalvia</taxon>
        <taxon>Autobranchia</taxon>
        <taxon>Heteroconchia</taxon>
        <taxon>Palaeoheterodonta</taxon>
        <taxon>Unionida</taxon>
        <taxon>Unionoidea</taxon>
        <taxon>Unionidae</taxon>
        <taxon>Unioninae</taxon>
        <taxon>Sinanodonta</taxon>
    </lineage>
</organism>
<dbReference type="PANTHER" id="PTHR24373:SF275">
    <property type="entry name" value="TIR DOMAIN-CONTAINING PROTEIN"/>
    <property type="match status" value="1"/>
</dbReference>
<dbReference type="EMBL" id="JBJQND010000017">
    <property type="protein sequence ID" value="KAL3841476.1"/>
    <property type="molecule type" value="Genomic_DNA"/>
</dbReference>
<reference evidence="4 5" key="1">
    <citation type="submission" date="2024-11" db="EMBL/GenBank/DDBJ databases">
        <title>Chromosome-level genome assembly of the freshwater bivalve Anodonta woodiana.</title>
        <authorList>
            <person name="Chen X."/>
        </authorList>
    </citation>
    <scope>NUCLEOTIDE SEQUENCE [LARGE SCALE GENOMIC DNA]</scope>
    <source>
        <strain evidence="4">MN2024</strain>
        <tissue evidence="4">Gills</tissue>
    </source>
</reference>
<evidence type="ECO:0000256" key="2">
    <source>
        <dbReference type="ARBA" id="ARBA00022729"/>
    </source>
</evidence>
<accession>A0ABD3TWH9</accession>
<dbReference type="InterPro" id="IPR001611">
    <property type="entry name" value="Leu-rich_rpt"/>
</dbReference>
<dbReference type="AlphaFoldDB" id="A0ABD3TWH9"/>
<dbReference type="SUPFAM" id="SSF52058">
    <property type="entry name" value="L domain-like"/>
    <property type="match status" value="1"/>
</dbReference>
<evidence type="ECO:0000313" key="5">
    <source>
        <dbReference type="Proteomes" id="UP001634394"/>
    </source>
</evidence>
<dbReference type="InterPro" id="IPR003591">
    <property type="entry name" value="Leu-rich_rpt_typical-subtyp"/>
</dbReference>
<keyword evidence="1" id="KW-0433">Leucine-rich repeat</keyword>
<protein>
    <submittedName>
        <fullName evidence="4">Uncharacterized protein</fullName>
    </submittedName>
</protein>
<feature type="non-terminal residue" evidence="4">
    <location>
        <position position="1"/>
    </location>
</feature>
<dbReference type="SMART" id="SM00369">
    <property type="entry name" value="LRR_TYP"/>
    <property type="match status" value="3"/>
</dbReference>
<keyword evidence="3" id="KW-0677">Repeat</keyword>
<keyword evidence="2" id="KW-0732">Signal</keyword>
<feature type="non-terminal residue" evidence="4">
    <location>
        <position position="243"/>
    </location>
</feature>
<dbReference type="InterPro" id="IPR050328">
    <property type="entry name" value="Dev_Immune_Receptor"/>
</dbReference>
<dbReference type="Gene3D" id="3.80.10.10">
    <property type="entry name" value="Ribonuclease Inhibitor"/>
    <property type="match status" value="1"/>
</dbReference>
<proteinExistence type="predicted"/>
<evidence type="ECO:0000313" key="4">
    <source>
        <dbReference type="EMBL" id="KAL3841476.1"/>
    </source>
</evidence>
<evidence type="ECO:0000256" key="3">
    <source>
        <dbReference type="ARBA" id="ARBA00022737"/>
    </source>
</evidence>
<gene>
    <name evidence="4" type="ORF">ACJMK2_019617</name>
</gene>
<dbReference type="InterPro" id="IPR032675">
    <property type="entry name" value="LRR_dom_sf"/>
</dbReference>
<comment type="caution">
    <text evidence="4">The sequence shown here is derived from an EMBL/GenBank/DDBJ whole genome shotgun (WGS) entry which is preliminary data.</text>
</comment>
<sequence>SFNGSSLEELQPLAFDGLTSLEELYLGSTLLEVVPEKIFQPLENLMTLSMPGTPLSRLPRAVFNGLNNLSLVDMTRSEITHIPFIGNVTSESLEIDLSYNKIETISNDAFVNVLNLIALYLIGNPLGCECETVKVILAHQVKGAVCKYPLEIAGTMFDMYNASSAPFDYYQYVHPSFIYCNGENLTAVAASLNELIVTWEKPENKYISNSVWNFIPGANKSTSVPVTAFTAALSTAVFGQRYL</sequence>
<dbReference type="PANTHER" id="PTHR24373">
    <property type="entry name" value="SLIT RELATED LEUCINE-RICH REPEAT NEURONAL PROTEIN"/>
    <property type="match status" value="1"/>
</dbReference>
<dbReference type="Proteomes" id="UP001634394">
    <property type="component" value="Unassembled WGS sequence"/>
</dbReference>
<dbReference type="Pfam" id="PF13855">
    <property type="entry name" value="LRR_8"/>
    <property type="match status" value="1"/>
</dbReference>
<keyword evidence="5" id="KW-1185">Reference proteome</keyword>